<name>A0AAE9VNA5_9GAMM</name>
<dbReference type="Gene3D" id="1.10.150.240">
    <property type="entry name" value="Putative phosphatase, domain 2"/>
    <property type="match status" value="1"/>
</dbReference>
<keyword evidence="5" id="KW-0119">Carbohydrate metabolism</keyword>
<keyword evidence="2" id="KW-0479">Metal-binding</keyword>
<gene>
    <name evidence="6" type="ORF">O6P33_08695</name>
</gene>
<dbReference type="GO" id="GO:0046872">
    <property type="term" value="F:metal ion binding"/>
    <property type="evidence" value="ECO:0007669"/>
    <property type="project" value="UniProtKB-KW"/>
</dbReference>
<dbReference type="Gene3D" id="3.40.50.1000">
    <property type="entry name" value="HAD superfamily/HAD-like"/>
    <property type="match status" value="1"/>
</dbReference>
<accession>A0AAE9VNA5</accession>
<reference evidence="6 7" key="1">
    <citation type="submission" date="2022-12" db="EMBL/GenBank/DDBJ databases">
        <title>Coexistence and Characterization of a Novel Tigecycline Resistance gene tet(X) variant and blaNDM-1 in a Pseudomonas caeni Isolate of Chicken Origin.</title>
        <authorList>
            <person name="Lu X."/>
            <person name="Zhang L."/>
            <person name="Li R."/>
            <person name="Wang Z."/>
        </authorList>
    </citation>
    <scope>NUCLEOTIDE SEQUENCE [LARGE SCALE GENOMIC DNA]</scope>
    <source>
        <strain evidence="6 7">CE14</strain>
    </source>
</reference>
<dbReference type="InterPro" id="IPR041492">
    <property type="entry name" value="HAD_2"/>
</dbReference>
<sequence length="223" mass="24577">MRIEAVLFDLDGTLLDTAQDFFAIVQSMRSERGLPPLACASGFRQQVSQGAQAMVNFALALDPDHPEADALREDFLARYTQQHAKYTVPFTGVLEVLKQLDNAGMRWGVATNKPWRFAQPIMDALNLSSRSAVLLCPDHVSNSKPAPDMLLLACKQLQLDPRQVLYVGDDQRDIDAGRAANMRTVAVRYGYISAGDNPSNWGADAVLDNIGELINLLDIQRSC</sequence>
<dbReference type="GO" id="GO:0008967">
    <property type="term" value="F:phosphoglycolate phosphatase activity"/>
    <property type="evidence" value="ECO:0007669"/>
    <property type="project" value="TreeGrafter"/>
</dbReference>
<dbReference type="PANTHER" id="PTHR43434">
    <property type="entry name" value="PHOSPHOGLYCOLATE PHOSPHATASE"/>
    <property type="match status" value="1"/>
</dbReference>
<dbReference type="InterPro" id="IPR036412">
    <property type="entry name" value="HAD-like_sf"/>
</dbReference>
<evidence type="ECO:0000256" key="5">
    <source>
        <dbReference type="ARBA" id="ARBA00023277"/>
    </source>
</evidence>
<comment type="cofactor">
    <cofactor evidence="1">
        <name>Mg(2+)</name>
        <dbReference type="ChEBI" id="CHEBI:18420"/>
    </cofactor>
</comment>
<dbReference type="SFLD" id="SFLDS00003">
    <property type="entry name" value="Haloacid_Dehalogenase"/>
    <property type="match status" value="1"/>
</dbReference>
<evidence type="ECO:0000256" key="2">
    <source>
        <dbReference type="ARBA" id="ARBA00022723"/>
    </source>
</evidence>
<dbReference type="SFLD" id="SFLDG01135">
    <property type="entry name" value="C1.5.6:_HAD__Beta-PGM__Phospha"/>
    <property type="match status" value="1"/>
</dbReference>
<evidence type="ECO:0000313" key="7">
    <source>
        <dbReference type="Proteomes" id="UP001212189"/>
    </source>
</evidence>
<dbReference type="PANTHER" id="PTHR43434:SF23">
    <property type="entry name" value="PHOSPHOGLYCOLATE PHOSPHATASE"/>
    <property type="match status" value="1"/>
</dbReference>
<dbReference type="FunFam" id="3.40.50.1000:FF:000022">
    <property type="entry name" value="Phosphoglycolate phosphatase"/>
    <property type="match status" value="1"/>
</dbReference>
<dbReference type="GO" id="GO:0005829">
    <property type="term" value="C:cytosol"/>
    <property type="evidence" value="ECO:0007669"/>
    <property type="project" value="TreeGrafter"/>
</dbReference>
<dbReference type="NCBIfam" id="TIGR01549">
    <property type="entry name" value="HAD-SF-IA-v1"/>
    <property type="match status" value="1"/>
</dbReference>
<evidence type="ECO:0000256" key="1">
    <source>
        <dbReference type="ARBA" id="ARBA00001946"/>
    </source>
</evidence>
<evidence type="ECO:0000256" key="4">
    <source>
        <dbReference type="ARBA" id="ARBA00022842"/>
    </source>
</evidence>
<evidence type="ECO:0000256" key="3">
    <source>
        <dbReference type="ARBA" id="ARBA00022801"/>
    </source>
</evidence>
<evidence type="ECO:0000313" key="6">
    <source>
        <dbReference type="EMBL" id="WBE24452.1"/>
    </source>
</evidence>
<dbReference type="InterPro" id="IPR023198">
    <property type="entry name" value="PGP-like_dom2"/>
</dbReference>
<keyword evidence="4" id="KW-0460">Magnesium</keyword>
<dbReference type="KEGG" id="dce:O6P33_08695"/>
<dbReference type="InterPro" id="IPR050155">
    <property type="entry name" value="HAD-like_hydrolase_sf"/>
</dbReference>
<keyword evidence="3" id="KW-0378">Hydrolase</keyword>
<dbReference type="AlphaFoldDB" id="A0AAE9VNA5"/>
<dbReference type="GO" id="GO:0006281">
    <property type="term" value="P:DNA repair"/>
    <property type="evidence" value="ECO:0007669"/>
    <property type="project" value="TreeGrafter"/>
</dbReference>
<protein>
    <submittedName>
        <fullName evidence="6">Phosphoglycolate phosphatase</fullName>
    </submittedName>
</protein>
<dbReference type="NCBIfam" id="TIGR01509">
    <property type="entry name" value="HAD-SF-IA-v3"/>
    <property type="match status" value="1"/>
</dbReference>
<dbReference type="InterPro" id="IPR023214">
    <property type="entry name" value="HAD_sf"/>
</dbReference>
<dbReference type="InterPro" id="IPR006439">
    <property type="entry name" value="HAD-SF_hydro_IA"/>
</dbReference>
<dbReference type="Proteomes" id="UP001212189">
    <property type="component" value="Chromosome"/>
</dbReference>
<proteinExistence type="predicted"/>
<dbReference type="EMBL" id="CP114976">
    <property type="protein sequence ID" value="WBE24452.1"/>
    <property type="molecule type" value="Genomic_DNA"/>
</dbReference>
<organism evidence="6 7">
    <name type="scientific">Denitrificimonas caeni</name>
    <dbReference type="NCBI Taxonomy" id="521720"/>
    <lineage>
        <taxon>Bacteria</taxon>
        <taxon>Pseudomonadati</taxon>
        <taxon>Pseudomonadota</taxon>
        <taxon>Gammaproteobacteria</taxon>
        <taxon>Pseudomonadales</taxon>
        <taxon>Pseudomonadaceae</taxon>
        <taxon>Denitrificimonas</taxon>
    </lineage>
</organism>
<dbReference type="RefSeq" id="WP_269817395.1">
    <property type="nucleotide sequence ID" value="NZ_CP114976.1"/>
</dbReference>
<keyword evidence="7" id="KW-1185">Reference proteome</keyword>
<dbReference type="Pfam" id="PF13419">
    <property type="entry name" value="HAD_2"/>
    <property type="match status" value="1"/>
</dbReference>
<dbReference type="SUPFAM" id="SSF56784">
    <property type="entry name" value="HAD-like"/>
    <property type="match status" value="1"/>
</dbReference>
<dbReference type="SFLD" id="SFLDG01129">
    <property type="entry name" value="C1.5:_HAD__Beta-PGM__Phosphata"/>
    <property type="match status" value="1"/>
</dbReference>